<dbReference type="GO" id="GO:0035556">
    <property type="term" value="P:intracellular signal transduction"/>
    <property type="evidence" value="ECO:0007669"/>
    <property type="project" value="TreeGrafter"/>
</dbReference>
<dbReference type="InterPro" id="IPR019749">
    <property type="entry name" value="Band_41_domain"/>
</dbReference>
<dbReference type="FunFam" id="1.10.510.10:FF:000114">
    <property type="entry name" value="Tyrosine-protein kinase JAK2"/>
    <property type="match status" value="1"/>
</dbReference>
<keyword evidence="6" id="KW-0418">Kinase</keyword>
<accession>A0A8C5NIZ7</accession>
<dbReference type="PRINTS" id="PR00109">
    <property type="entry name" value="TYRKINASE"/>
</dbReference>
<dbReference type="Gene3D" id="1.10.510.10">
    <property type="entry name" value="Transferase(Phosphotransferase) domain 1"/>
    <property type="match status" value="2"/>
</dbReference>
<dbReference type="Pfam" id="PF18377">
    <property type="entry name" value="FERM_F2"/>
    <property type="match status" value="1"/>
</dbReference>
<dbReference type="InterPro" id="IPR001245">
    <property type="entry name" value="Ser-Thr/Tyr_kinase_cat_dom"/>
</dbReference>
<dbReference type="SUPFAM" id="SSF56112">
    <property type="entry name" value="Protein kinase-like (PK-like)"/>
    <property type="match status" value="1"/>
</dbReference>
<reference evidence="15" key="2">
    <citation type="submission" date="2025-09" db="UniProtKB">
        <authorList>
            <consortium name="Ensembl"/>
        </authorList>
    </citation>
    <scope>IDENTIFICATION</scope>
</reference>
<dbReference type="InterPro" id="IPR041155">
    <property type="entry name" value="FERM_F1"/>
</dbReference>
<keyword evidence="7 11" id="KW-0067">ATP-binding</keyword>
<evidence type="ECO:0000256" key="11">
    <source>
        <dbReference type="PROSITE-ProRule" id="PRU10141"/>
    </source>
</evidence>
<dbReference type="CDD" id="cd14473">
    <property type="entry name" value="FERM_B-lobe"/>
    <property type="match status" value="1"/>
</dbReference>
<dbReference type="GO" id="GO:0060397">
    <property type="term" value="P:growth hormone receptor signaling pathway via JAK-STAT"/>
    <property type="evidence" value="ECO:0007669"/>
    <property type="project" value="TreeGrafter"/>
</dbReference>
<dbReference type="InterPro" id="IPR051286">
    <property type="entry name" value="JAK"/>
</dbReference>
<feature type="domain" description="FERM" evidence="14">
    <location>
        <begin position="24"/>
        <end position="461"/>
    </location>
</feature>
<dbReference type="InterPro" id="IPR008266">
    <property type="entry name" value="Tyr_kinase_AS"/>
</dbReference>
<dbReference type="GO" id="GO:0005524">
    <property type="term" value="F:ATP binding"/>
    <property type="evidence" value="ECO:0007669"/>
    <property type="project" value="UniProtKB-UniRule"/>
</dbReference>
<dbReference type="GO" id="GO:0022407">
    <property type="term" value="P:regulation of cell-cell adhesion"/>
    <property type="evidence" value="ECO:0007669"/>
    <property type="project" value="UniProtKB-ARBA"/>
</dbReference>
<keyword evidence="9" id="KW-0829">Tyrosine-protein kinase</keyword>
<dbReference type="GO" id="GO:0007259">
    <property type="term" value="P:cell surface receptor signaling pathway via JAK-STAT"/>
    <property type="evidence" value="ECO:0007669"/>
    <property type="project" value="TreeGrafter"/>
</dbReference>
<evidence type="ECO:0000259" key="13">
    <source>
        <dbReference type="PROSITE" id="PS50011"/>
    </source>
</evidence>
<dbReference type="PROSITE" id="PS00109">
    <property type="entry name" value="PROTEIN_KINASE_TYR"/>
    <property type="match status" value="1"/>
</dbReference>
<evidence type="ECO:0000313" key="15">
    <source>
        <dbReference type="Ensembl" id="ENSJHYP00000002011.1"/>
    </source>
</evidence>
<proteinExistence type="predicted"/>
<evidence type="ECO:0000256" key="1">
    <source>
        <dbReference type="ARBA" id="ARBA00011903"/>
    </source>
</evidence>
<dbReference type="SMART" id="SM00295">
    <property type="entry name" value="B41"/>
    <property type="match status" value="1"/>
</dbReference>
<dbReference type="Pfam" id="PF18379">
    <property type="entry name" value="FERM_F1"/>
    <property type="match status" value="1"/>
</dbReference>
<feature type="binding site" evidence="11">
    <location>
        <position position="524"/>
    </location>
    <ligand>
        <name>ATP</name>
        <dbReference type="ChEBI" id="CHEBI:30616"/>
    </ligand>
</feature>
<sequence length="776" mass="86178">MAPLGEETPLIGGRSCSLSSAESGTLQVFLYHRAPGPHRAPGSAAGTLSFTFGEYTAEELCVRAAKACGVLPVCHPLFALATEDLSCWFPPNHVFTVDESCSQVVVYRIRFFFPNWCGLGQSHRFQLLNGRASPVLDYPVIDYLFAQSRSDFIGGRVAVGLSLPSQEQCLSLAVLDMLRIAQEQRQSPAQVCSHVSYKSCLPAPLRSQIQQHNFVTRKRLRRRFGKSLRRLGGCGPDAPHLKLKYLLDLERLQRRRSEEIFHVRSPGSAAPVTIHVCGDSGVAWSCGGSEVLRHSDIATVTSQLLCDITACSVISQSLCDIPPRSAMPPRCHLWPGGDRPPPGAWVPPRPAARGARRCPAAPAGCRTSAPPPRATSARPRPGGSGTACNPGRSGSGGETPGSKLEFYQSQQQLPAPRWPELAALVSQCMEYEPQRRPCFRALIRDLNSLITSDYELLSDLSPADVTLRDGFWGHECLAMSQDPEQFQERHLKYISLLGKGNFGSVELCRYDPLGDSTGELVAVKRLQQDSAKEIRDFEREIQILHSLQHDFIVRYRGVCYSRGMRGLRLVMEFLPNGCLRDFLQKNQPRLEHRTLLLYAWQICKGMEYLGAQRCVHRDLASRNILVESDNHVKIGDFGLAKLLPQDKDYYVVREPGQSPVFWYAPESLADNIFSCASDAWSFGVLLYELFTYSSKSKSPSEEFLRMMGTARPPQIICHLLELLKDNRRLPAPAGCPSEVYALMMSCWAFTPGARPTFGELSPKIEALRDGRSKTRA</sequence>
<feature type="domain" description="Protein kinase" evidence="13">
    <location>
        <begin position="491"/>
        <end position="764"/>
    </location>
</feature>
<feature type="compositionally biased region" description="Pro residues" evidence="12">
    <location>
        <begin position="338"/>
        <end position="350"/>
    </location>
</feature>
<dbReference type="InterPro" id="IPR017441">
    <property type="entry name" value="Protein_kinase_ATP_BS"/>
</dbReference>
<feature type="compositionally biased region" description="Low complexity" evidence="12">
    <location>
        <begin position="351"/>
        <end position="381"/>
    </location>
</feature>
<dbReference type="GO" id="GO:0005829">
    <property type="term" value="C:cytosol"/>
    <property type="evidence" value="ECO:0007669"/>
    <property type="project" value="TreeGrafter"/>
</dbReference>
<dbReference type="InterPro" id="IPR041046">
    <property type="entry name" value="FERM_F2"/>
</dbReference>
<organism evidence="15 16">
    <name type="scientific">Junco hyemalis</name>
    <name type="common">Dark-eyed junco</name>
    <dbReference type="NCBI Taxonomy" id="40217"/>
    <lineage>
        <taxon>Eukaryota</taxon>
        <taxon>Metazoa</taxon>
        <taxon>Chordata</taxon>
        <taxon>Craniata</taxon>
        <taxon>Vertebrata</taxon>
        <taxon>Euteleostomi</taxon>
        <taxon>Archelosauria</taxon>
        <taxon>Archosauria</taxon>
        <taxon>Dinosauria</taxon>
        <taxon>Saurischia</taxon>
        <taxon>Theropoda</taxon>
        <taxon>Coelurosauria</taxon>
        <taxon>Aves</taxon>
        <taxon>Neognathae</taxon>
        <taxon>Neoaves</taxon>
        <taxon>Telluraves</taxon>
        <taxon>Australaves</taxon>
        <taxon>Passeriformes</taxon>
        <taxon>Passerellidae</taxon>
        <taxon>Junco</taxon>
    </lineage>
</organism>
<evidence type="ECO:0000256" key="12">
    <source>
        <dbReference type="SAM" id="MobiDB-lite"/>
    </source>
</evidence>
<dbReference type="PANTHER" id="PTHR45807:SF3">
    <property type="entry name" value="TYROSINE-PROTEIN KINASE JAK3"/>
    <property type="match status" value="1"/>
</dbReference>
<dbReference type="InterPro" id="IPR020635">
    <property type="entry name" value="Tyr_kinase_cat_dom"/>
</dbReference>
<dbReference type="PROSITE" id="PS50011">
    <property type="entry name" value="PROTEIN_KINASE_DOM"/>
    <property type="match status" value="1"/>
</dbReference>
<evidence type="ECO:0000256" key="10">
    <source>
        <dbReference type="ARBA" id="ARBA00051245"/>
    </source>
</evidence>
<evidence type="ECO:0000256" key="9">
    <source>
        <dbReference type="ARBA" id="ARBA00023137"/>
    </source>
</evidence>
<evidence type="ECO:0000256" key="5">
    <source>
        <dbReference type="ARBA" id="ARBA00022741"/>
    </source>
</evidence>
<dbReference type="GO" id="GO:0050865">
    <property type="term" value="P:regulation of cell activation"/>
    <property type="evidence" value="ECO:0007669"/>
    <property type="project" value="UniProtKB-ARBA"/>
</dbReference>
<evidence type="ECO:0000256" key="6">
    <source>
        <dbReference type="ARBA" id="ARBA00022777"/>
    </source>
</evidence>
<dbReference type="Pfam" id="PF07714">
    <property type="entry name" value="PK_Tyr_Ser-Thr"/>
    <property type="match status" value="1"/>
</dbReference>
<dbReference type="EC" id="2.7.10.2" evidence="1"/>
<feature type="region of interest" description="Disordered" evidence="12">
    <location>
        <begin position="333"/>
        <end position="403"/>
    </location>
</feature>
<dbReference type="InterPro" id="IPR000719">
    <property type="entry name" value="Prot_kinase_dom"/>
</dbReference>
<keyword evidence="3" id="KW-0808">Transferase</keyword>
<dbReference type="Proteomes" id="UP000694408">
    <property type="component" value="Unplaced"/>
</dbReference>
<dbReference type="GO" id="GO:0004715">
    <property type="term" value="F:non-membrane spanning protein tyrosine kinase activity"/>
    <property type="evidence" value="ECO:0007669"/>
    <property type="project" value="UniProtKB-EC"/>
</dbReference>
<evidence type="ECO:0000259" key="14">
    <source>
        <dbReference type="PROSITE" id="PS50057"/>
    </source>
</evidence>
<evidence type="ECO:0000256" key="8">
    <source>
        <dbReference type="ARBA" id="ARBA00022999"/>
    </source>
</evidence>
<keyword evidence="16" id="KW-1185">Reference proteome</keyword>
<protein>
    <recommendedName>
        <fullName evidence="1">non-specific protein-tyrosine kinase</fullName>
        <ecNumber evidence="1">2.7.10.2</ecNumber>
    </recommendedName>
</protein>
<dbReference type="PROSITE" id="PS50057">
    <property type="entry name" value="FERM_3"/>
    <property type="match status" value="1"/>
</dbReference>
<dbReference type="GO" id="GO:0005131">
    <property type="term" value="F:growth hormone receptor binding"/>
    <property type="evidence" value="ECO:0007669"/>
    <property type="project" value="TreeGrafter"/>
</dbReference>
<dbReference type="InterPro" id="IPR019748">
    <property type="entry name" value="FERM_central"/>
</dbReference>
<dbReference type="Gene3D" id="3.30.200.20">
    <property type="entry name" value="Phosphorylase Kinase, domain 1"/>
    <property type="match status" value="1"/>
</dbReference>
<keyword evidence="4" id="KW-0677">Repeat</keyword>
<dbReference type="GO" id="GO:0019221">
    <property type="term" value="P:cytokine-mediated signaling pathway"/>
    <property type="evidence" value="ECO:0007669"/>
    <property type="project" value="TreeGrafter"/>
</dbReference>
<evidence type="ECO:0000256" key="3">
    <source>
        <dbReference type="ARBA" id="ARBA00022679"/>
    </source>
</evidence>
<keyword evidence="2" id="KW-0597">Phosphoprotein</keyword>
<dbReference type="InterPro" id="IPR011009">
    <property type="entry name" value="Kinase-like_dom_sf"/>
</dbReference>
<reference evidence="15" key="1">
    <citation type="submission" date="2025-08" db="UniProtKB">
        <authorList>
            <consortium name="Ensembl"/>
        </authorList>
    </citation>
    <scope>IDENTIFICATION</scope>
</reference>
<dbReference type="Ensembl" id="ENSJHYT00000002490.1">
    <property type="protein sequence ID" value="ENSJHYP00000002011.1"/>
    <property type="gene ID" value="ENSJHYG00000000194.1"/>
</dbReference>
<name>A0A8C5NIZ7_JUNHY</name>
<dbReference type="GO" id="GO:0030154">
    <property type="term" value="P:cell differentiation"/>
    <property type="evidence" value="ECO:0007669"/>
    <property type="project" value="TreeGrafter"/>
</dbReference>
<evidence type="ECO:0000256" key="2">
    <source>
        <dbReference type="ARBA" id="ARBA00022553"/>
    </source>
</evidence>
<dbReference type="PANTHER" id="PTHR45807">
    <property type="entry name" value="TYROSINE-PROTEIN KINASE HOPSCOTCH"/>
    <property type="match status" value="1"/>
</dbReference>
<evidence type="ECO:0000256" key="7">
    <source>
        <dbReference type="ARBA" id="ARBA00022840"/>
    </source>
</evidence>
<dbReference type="AlphaFoldDB" id="A0A8C5NIZ7"/>
<keyword evidence="5 11" id="KW-0547">Nucleotide-binding</keyword>
<comment type="catalytic activity">
    <reaction evidence="10">
        <text>L-tyrosyl-[protein] + ATP = O-phospho-L-tyrosyl-[protein] + ADP + H(+)</text>
        <dbReference type="Rhea" id="RHEA:10596"/>
        <dbReference type="Rhea" id="RHEA-COMP:10136"/>
        <dbReference type="Rhea" id="RHEA-COMP:20101"/>
        <dbReference type="ChEBI" id="CHEBI:15378"/>
        <dbReference type="ChEBI" id="CHEBI:30616"/>
        <dbReference type="ChEBI" id="CHEBI:46858"/>
        <dbReference type="ChEBI" id="CHEBI:61978"/>
        <dbReference type="ChEBI" id="CHEBI:456216"/>
        <dbReference type="EC" id="2.7.10.2"/>
    </reaction>
</comment>
<evidence type="ECO:0000313" key="16">
    <source>
        <dbReference type="Proteomes" id="UP000694408"/>
    </source>
</evidence>
<dbReference type="FunFam" id="3.30.200.20:FF:000084">
    <property type="entry name" value="Tyrosine-protein kinase"/>
    <property type="match status" value="1"/>
</dbReference>
<dbReference type="InterPro" id="IPR000299">
    <property type="entry name" value="FERM_domain"/>
</dbReference>
<evidence type="ECO:0000256" key="4">
    <source>
        <dbReference type="ARBA" id="ARBA00022737"/>
    </source>
</evidence>
<keyword evidence="8" id="KW-0727">SH2 domain</keyword>
<dbReference type="PROSITE" id="PS00107">
    <property type="entry name" value="PROTEIN_KINASE_ATP"/>
    <property type="match status" value="1"/>
</dbReference>
<dbReference type="SMART" id="SM00219">
    <property type="entry name" value="TyrKc"/>
    <property type="match status" value="1"/>
</dbReference>